<gene>
    <name evidence="1" type="ORF">GFC01_03470</name>
</gene>
<dbReference type="Proteomes" id="UP000441717">
    <property type="component" value="Unassembled WGS sequence"/>
</dbReference>
<accession>A0A6N7IMX2</accession>
<dbReference type="RefSeq" id="WP_194174788.1">
    <property type="nucleotide sequence ID" value="NZ_WHYR01000006.1"/>
</dbReference>
<sequence>MIFLDSDIFLIDLRYRRDQKYSANADFLAQLKNSKESAVTSLFNVLEICGILSFNLNAQQLIDLYHHLPARYNLKIYPELKQKISLPRIPVKQILQVIQNKASFGDALIICILLEMGPVVSHLISWNARHFVHHLPVPALTPAEALEAGIFRR</sequence>
<dbReference type="SUPFAM" id="SSF88723">
    <property type="entry name" value="PIN domain-like"/>
    <property type="match status" value="1"/>
</dbReference>
<name>A0A6N7IMX2_9FIRM</name>
<evidence type="ECO:0000313" key="1">
    <source>
        <dbReference type="EMBL" id="MQL51336.1"/>
    </source>
</evidence>
<evidence type="ECO:0000313" key="2">
    <source>
        <dbReference type="Proteomes" id="UP000441717"/>
    </source>
</evidence>
<comment type="caution">
    <text evidence="1">The sequence shown here is derived from an EMBL/GenBank/DDBJ whole genome shotgun (WGS) entry which is preliminary data.</text>
</comment>
<protein>
    <recommendedName>
        <fullName evidence="3">PIN domain-containing protein</fullName>
    </recommendedName>
</protein>
<dbReference type="AlphaFoldDB" id="A0A6N7IMX2"/>
<organism evidence="1 2">
    <name type="scientific">Desulfofundulus thermobenzoicus</name>
    <dbReference type="NCBI Taxonomy" id="29376"/>
    <lineage>
        <taxon>Bacteria</taxon>
        <taxon>Bacillati</taxon>
        <taxon>Bacillota</taxon>
        <taxon>Clostridia</taxon>
        <taxon>Eubacteriales</taxon>
        <taxon>Peptococcaceae</taxon>
        <taxon>Desulfofundulus</taxon>
    </lineage>
</organism>
<proteinExistence type="predicted"/>
<dbReference type="InterPro" id="IPR029060">
    <property type="entry name" value="PIN-like_dom_sf"/>
</dbReference>
<dbReference type="Gene3D" id="3.40.50.1010">
    <property type="entry name" value="5'-nuclease"/>
    <property type="match status" value="1"/>
</dbReference>
<dbReference type="EMBL" id="WHYR01000006">
    <property type="protein sequence ID" value="MQL51336.1"/>
    <property type="molecule type" value="Genomic_DNA"/>
</dbReference>
<evidence type="ECO:0008006" key="3">
    <source>
        <dbReference type="Google" id="ProtNLM"/>
    </source>
</evidence>
<keyword evidence="2" id="KW-1185">Reference proteome</keyword>
<reference evidence="1 2" key="1">
    <citation type="submission" date="2019-10" db="EMBL/GenBank/DDBJ databases">
        <title>Comparative genomics of sulfur disproportionating microorganisms.</title>
        <authorList>
            <person name="Ward L.M."/>
            <person name="Bertran E."/>
            <person name="Johnston D."/>
        </authorList>
    </citation>
    <scope>NUCLEOTIDE SEQUENCE [LARGE SCALE GENOMIC DNA]</scope>
    <source>
        <strain evidence="1 2">DSM 14055</strain>
    </source>
</reference>